<feature type="transmembrane region" description="Helical" evidence="1">
    <location>
        <begin position="307"/>
        <end position="330"/>
    </location>
</feature>
<dbReference type="KEGG" id="fsi:Flexsi_1353"/>
<dbReference type="STRING" id="717231.Flexsi_1353"/>
<evidence type="ECO:0000313" key="4">
    <source>
        <dbReference type="Proteomes" id="UP000006621"/>
    </source>
</evidence>
<dbReference type="NCBIfam" id="NF033611">
    <property type="entry name" value="SAVED"/>
    <property type="match status" value="1"/>
</dbReference>
<dbReference type="Pfam" id="PF18145">
    <property type="entry name" value="SAVED"/>
    <property type="match status" value="1"/>
</dbReference>
<keyword evidence="4" id="KW-1185">Reference proteome</keyword>
<dbReference type="HOGENOM" id="CLU_561306_0_0_0"/>
<dbReference type="eggNOG" id="COG1067">
    <property type="taxonomic scope" value="Bacteria"/>
</dbReference>
<feature type="domain" description="SMODS-associated and fused to various effectors" evidence="2">
    <location>
        <begin position="319"/>
        <end position="492"/>
    </location>
</feature>
<accession>F8E7T5</accession>
<dbReference type="Proteomes" id="UP000006621">
    <property type="component" value="Chromosome"/>
</dbReference>
<sequence length="505" mass="58093">MKTIFDNIQEGRNHKIIEQCIKDGSINQDSLPYCYSLFSKTEFSRYRSLKSYFLQSIFTYDHLFNIEYLCKHLQITENDSYALKTAKIKRAYFPVTSHNNGNESEIQELIFFDVELESSTLTFPNENNHVKDALISVSKALKRNFFIMFDNYFAGRSFSLAAAAAGLLKEDKLKYFAFSGEVKENANIAKVENLPAKRKVSEEKDLFFVSPDSVDNLNQLTKLNAETVDIPFIQLFGKQKTELEKNLEKISGNEIVNDYKIWVGILGGDKSLVFTHTEEMLENTTEVWDELLLDFYEKINKLYQLPYYVNIHFLGSLSAFAFLSGIVFGAKNKITIHHYQDGSIFRVMDFSEKSVRLLKSKTKKYEKVKYSVGYTETESEDAAIVIYLASHNPKNDAQEYIKSNLKCSMLFLCLENNQGNIDLNEEDWIKTVAEIYSLVDEASELIGKSIRKYHFFMSIPVPVAFGFGMAYGDYKKIAVYNYDKSLSTYKKVADSDLSKNLKMAF</sequence>
<reference evidence="3 4" key="1">
    <citation type="journal article" date="2011" name="Stand. Genomic Sci.">
        <title>Genome sequence of the moderately thermophilic halophile Flexistipes sinusarabici strain (MAS10).</title>
        <authorList>
            <person name="Lapidus A."/>
            <person name="Chertkov O."/>
            <person name="Nolan M."/>
            <person name="Lucas S."/>
            <person name="Hammon N."/>
            <person name="Deshpande S."/>
            <person name="Cheng J.F."/>
            <person name="Tapia R."/>
            <person name="Han C."/>
            <person name="Goodwin L."/>
            <person name="Pitluck S."/>
            <person name="Liolios K."/>
            <person name="Pagani I."/>
            <person name="Ivanova N."/>
            <person name="Huntemann M."/>
            <person name="Mavromatis K."/>
            <person name="Mikhailova N."/>
            <person name="Pati A."/>
            <person name="Chen A."/>
            <person name="Palaniappan K."/>
            <person name="Land M."/>
            <person name="Hauser L."/>
            <person name="Brambilla E.M."/>
            <person name="Rohde M."/>
            <person name="Abt B."/>
            <person name="Spring S."/>
            <person name="Goker M."/>
            <person name="Bristow J."/>
            <person name="Eisen J.A."/>
            <person name="Markowitz V."/>
            <person name="Hugenholtz P."/>
            <person name="Kyrpides N.C."/>
            <person name="Klenk H.P."/>
            <person name="Woyke T."/>
        </authorList>
    </citation>
    <scope>NUCLEOTIDE SEQUENCE [LARGE SCALE GENOMIC DNA]</scope>
    <source>
        <strain evidence="4">DSM 4947 / MAS 10</strain>
    </source>
</reference>
<proteinExistence type="predicted"/>
<dbReference type="AlphaFoldDB" id="F8E7T5"/>
<keyword evidence="1" id="KW-0812">Transmembrane</keyword>
<keyword evidence="1" id="KW-1133">Transmembrane helix</keyword>
<organism evidence="3 4">
    <name type="scientific">Flexistipes sinusarabici (strain ATCC 49648 / DSM 4947 / MAS 10)</name>
    <dbReference type="NCBI Taxonomy" id="717231"/>
    <lineage>
        <taxon>Bacteria</taxon>
        <taxon>Pseudomonadati</taxon>
        <taxon>Deferribacterota</taxon>
        <taxon>Deferribacteres</taxon>
        <taxon>Deferribacterales</taxon>
        <taxon>Flexistipitaceae</taxon>
        <taxon>Flexistipes</taxon>
    </lineage>
</organism>
<dbReference type="InterPro" id="IPR040836">
    <property type="entry name" value="SAVED"/>
</dbReference>
<evidence type="ECO:0000256" key="1">
    <source>
        <dbReference type="SAM" id="Phobius"/>
    </source>
</evidence>
<dbReference type="OrthoDB" id="10018at2"/>
<dbReference type="EMBL" id="CP002858">
    <property type="protein sequence ID" value="AEI15003.1"/>
    <property type="molecule type" value="Genomic_DNA"/>
</dbReference>
<name>F8E7T5_FLESM</name>
<evidence type="ECO:0000313" key="3">
    <source>
        <dbReference type="EMBL" id="AEI15003.1"/>
    </source>
</evidence>
<evidence type="ECO:0000259" key="2">
    <source>
        <dbReference type="Pfam" id="PF18145"/>
    </source>
</evidence>
<reference evidence="4" key="2">
    <citation type="submission" date="2011-06" db="EMBL/GenBank/DDBJ databases">
        <title>The complete genome of Flexistipes sinusarabici DSM 4947.</title>
        <authorList>
            <person name="Lucas S."/>
            <person name="Han J."/>
            <person name="Lapidus A."/>
            <person name="Bruce D."/>
            <person name="Goodwin L."/>
            <person name="Pitluck S."/>
            <person name="Peters L."/>
            <person name="Kyrpides N."/>
            <person name="Mavromatis K."/>
            <person name="Ivanova N."/>
            <person name="Mikhailova N."/>
            <person name="Chertkov O."/>
            <person name="Detter J.C."/>
            <person name="Tapia R."/>
            <person name="Han C."/>
            <person name="Land M."/>
            <person name="Hauser L."/>
            <person name="Markowitz V."/>
            <person name="Cheng J.-F."/>
            <person name="Hugenholtz P."/>
            <person name="Woyke T."/>
            <person name="Wu D."/>
            <person name="Spring S."/>
            <person name="Schroeder M."/>
            <person name="Brambilla E."/>
            <person name="Klenk H.-P."/>
            <person name="Eisen J.A."/>
        </authorList>
    </citation>
    <scope>NUCLEOTIDE SEQUENCE [LARGE SCALE GENOMIC DNA]</scope>
    <source>
        <strain evidence="4">DSM 4947 / MAS 10</strain>
    </source>
</reference>
<protein>
    <recommendedName>
        <fullName evidence="2">SMODS-associated and fused to various effectors domain-containing protein</fullName>
    </recommendedName>
</protein>
<feature type="transmembrane region" description="Helical" evidence="1">
    <location>
        <begin position="453"/>
        <end position="472"/>
    </location>
</feature>
<gene>
    <name evidence="3" type="ordered locus">Flexsi_1353</name>
</gene>
<keyword evidence="1" id="KW-0472">Membrane</keyword>